<protein>
    <submittedName>
        <fullName evidence="12">OX-2 membrane glycoprotein-like</fullName>
    </submittedName>
</protein>
<dbReference type="InterPro" id="IPR013106">
    <property type="entry name" value="Ig_V-set"/>
</dbReference>
<keyword evidence="8" id="KW-0393">Immunoglobulin domain</keyword>
<evidence type="ECO:0000259" key="11">
    <source>
        <dbReference type="PROSITE" id="PS50835"/>
    </source>
</evidence>
<dbReference type="InterPro" id="IPR007110">
    <property type="entry name" value="Ig-like_dom"/>
</dbReference>
<feature type="compositionally biased region" description="Acidic residues" evidence="9">
    <location>
        <begin position="248"/>
        <end position="265"/>
    </location>
</feature>
<dbReference type="GO" id="GO:0150079">
    <property type="term" value="P:negative regulation of neuroinflammatory response"/>
    <property type="evidence" value="ECO:0007669"/>
    <property type="project" value="TreeGrafter"/>
</dbReference>
<evidence type="ECO:0000313" key="12">
    <source>
        <dbReference type="Ensembl" id="ENSENLP00000041363.1"/>
    </source>
</evidence>
<dbReference type="Ensembl" id="ENSENLT00000042412.1">
    <property type="protein sequence ID" value="ENSENLP00000041363.1"/>
    <property type="gene ID" value="ENSENLG00000017705.1"/>
</dbReference>
<dbReference type="SMART" id="SM00409">
    <property type="entry name" value="IG"/>
    <property type="match status" value="1"/>
</dbReference>
<keyword evidence="2 10" id="KW-0812">Transmembrane</keyword>
<dbReference type="InterPro" id="IPR003599">
    <property type="entry name" value="Ig_sub"/>
</dbReference>
<evidence type="ECO:0000256" key="3">
    <source>
        <dbReference type="ARBA" id="ARBA00022729"/>
    </source>
</evidence>
<sequence length="345" mass="37584">MQQNVSFVFLAPKMVRFLVVHVLLALGVFPKGVTSVVQTHRTVVAAAGEDADFSCWLQQPKDVIQVTWQKISPDGEKNVGSYSRYSGPTVSPDFRDRVEIKSSKLQNSTLVVKNVTEQDEGCYLCLFNTYPDGALTARTCLQLSELHEPSLHVRESNWTGESVVSCSATGRPAPTLTLTVSQTPLNLAHYNTVRVDNNNGTVTVTATAVLPDFQESGAQVGCSARGLSAQKDAFVMIPEVTQTPADGSDQESGSEDSSSDQESGSEDSRAHWSFVVSVVLILIVCKVGLVVCWCRRKRSSSDGELEMSERPQADRSTEVIQKPAAAQDGQNIKKRTPTKNQKSEM</sequence>
<feature type="transmembrane region" description="Helical" evidence="10">
    <location>
        <begin position="272"/>
        <end position="294"/>
    </location>
</feature>
<gene>
    <name evidence="12" type="primary">LOC115056851</name>
</gene>
<keyword evidence="13" id="KW-1185">Reference proteome</keyword>
<evidence type="ECO:0000256" key="10">
    <source>
        <dbReference type="SAM" id="Phobius"/>
    </source>
</evidence>
<feature type="region of interest" description="Disordered" evidence="9">
    <location>
        <begin position="301"/>
        <end position="345"/>
    </location>
</feature>
<feature type="region of interest" description="Disordered" evidence="9">
    <location>
        <begin position="242"/>
        <end position="267"/>
    </location>
</feature>
<feature type="domain" description="Ig-like" evidence="11">
    <location>
        <begin position="30"/>
        <end position="136"/>
    </location>
</feature>
<keyword evidence="3" id="KW-0732">Signal</keyword>
<dbReference type="Gene3D" id="2.60.40.10">
    <property type="entry name" value="Immunoglobulins"/>
    <property type="match status" value="2"/>
</dbReference>
<evidence type="ECO:0000256" key="8">
    <source>
        <dbReference type="ARBA" id="ARBA00023319"/>
    </source>
</evidence>
<dbReference type="InterPro" id="IPR036179">
    <property type="entry name" value="Ig-like_dom_sf"/>
</dbReference>
<dbReference type="InParanoid" id="A0A665WBQ8"/>
<keyword evidence="6" id="KW-1015">Disulfide bond</keyword>
<keyword evidence="5 10" id="KW-0472">Membrane</keyword>
<dbReference type="OMA" id="VITWETT"/>
<proteinExistence type="predicted"/>
<dbReference type="Pfam" id="PF07686">
    <property type="entry name" value="V-set"/>
    <property type="match status" value="1"/>
</dbReference>
<dbReference type="GO" id="GO:0034113">
    <property type="term" value="P:heterotypic cell-cell adhesion"/>
    <property type="evidence" value="ECO:0007669"/>
    <property type="project" value="TreeGrafter"/>
</dbReference>
<evidence type="ECO:0000256" key="6">
    <source>
        <dbReference type="ARBA" id="ARBA00023157"/>
    </source>
</evidence>
<dbReference type="Proteomes" id="UP000472264">
    <property type="component" value="Chromosome 2"/>
</dbReference>
<dbReference type="GO" id="GO:0098632">
    <property type="term" value="F:cell-cell adhesion mediator activity"/>
    <property type="evidence" value="ECO:0007669"/>
    <property type="project" value="InterPro"/>
</dbReference>
<dbReference type="PANTHER" id="PTHR46841:SF7">
    <property type="entry name" value="IG-LIKE DOMAIN-CONTAINING PROTEIN"/>
    <property type="match status" value="1"/>
</dbReference>
<evidence type="ECO:0000313" key="13">
    <source>
        <dbReference type="Proteomes" id="UP000472264"/>
    </source>
</evidence>
<feature type="compositionally biased region" description="Basic and acidic residues" evidence="9">
    <location>
        <begin position="307"/>
        <end position="317"/>
    </location>
</feature>
<reference evidence="12" key="3">
    <citation type="submission" date="2025-09" db="UniProtKB">
        <authorList>
            <consortium name="Ensembl"/>
        </authorList>
    </citation>
    <scope>IDENTIFICATION</scope>
</reference>
<accession>A0A665WBQ8</accession>
<dbReference type="RefSeq" id="XP_029379480.1">
    <property type="nucleotide sequence ID" value="XM_029523620.1"/>
</dbReference>
<name>A0A665WBQ8_ECHNA</name>
<dbReference type="SUPFAM" id="SSF48726">
    <property type="entry name" value="Immunoglobulin"/>
    <property type="match status" value="1"/>
</dbReference>
<dbReference type="GO" id="GO:0016020">
    <property type="term" value="C:membrane"/>
    <property type="evidence" value="ECO:0007669"/>
    <property type="project" value="UniProtKB-SubCell"/>
</dbReference>
<dbReference type="GO" id="GO:0043025">
    <property type="term" value="C:neuronal cell body"/>
    <property type="evidence" value="ECO:0007669"/>
    <property type="project" value="TreeGrafter"/>
</dbReference>
<dbReference type="GO" id="GO:0009986">
    <property type="term" value="C:cell surface"/>
    <property type="evidence" value="ECO:0007669"/>
    <property type="project" value="TreeGrafter"/>
</dbReference>
<reference evidence="12" key="1">
    <citation type="submission" date="2021-04" db="EMBL/GenBank/DDBJ databases">
        <authorList>
            <consortium name="Wellcome Sanger Institute Data Sharing"/>
        </authorList>
    </citation>
    <scope>NUCLEOTIDE SEQUENCE [LARGE SCALE GENOMIC DNA]</scope>
</reference>
<evidence type="ECO:0000256" key="7">
    <source>
        <dbReference type="ARBA" id="ARBA00023180"/>
    </source>
</evidence>
<keyword evidence="7" id="KW-0325">Glycoprotein</keyword>
<evidence type="ECO:0000256" key="5">
    <source>
        <dbReference type="ARBA" id="ARBA00023136"/>
    </source>
</evidence>
<dbReference type="PROSITE" id="PS50835">
    <property type="entry name" value="IG_LIKE"/>
    <property type="match status" value="1"/>
</dbReference>
<evidence type="ECO:0000256" key="2">
    <source>
        <dbReference type="ARBA" id="ARBA00022692"/>
    </source>
</evidence>
<reference evidence="12" key="2">
    <citation type="submission" date="2025-08" db="UniProtKB">
        <authorList>
            <consortium name="Ensembl"/>
        </authorList>
    </citation>
    <scope>IDENTIFICATION</scope>
</reference>
<evidence type="ECO:0000256" key="4">
    <source>
        <dbReference type="ARBA" id="ARBA00022989"/>
    </source>
</evidence>
<dbReference type="GO" id="GO:0030424">
    <property type="term" value="C:axon"/>
    <property type="evidence" value="ECO:0007669"/>
    <property type="project" value="TreeGrafter"/>
</dbReference>
<evidence type="ECO:0000256" key="1">
    <source>
        <dbReference type="ARBA" id="ARBA00004167"/>
    </source>
</evidence>
<dbReference type="AlphaFoldDB" id="A0A665WBQ8"/>
<dbReference type="PANTHER" id="PTHR46841">
    <property type="entry name" value="OX-2 MEMBRANE GLYCOPROTEIN"/>
    <property type="match status" value="1"/>
</dbReference>
<evidence type="ECO:0000256" key="9">
    <source>
        <dbReference type="SAM" id="MobiDB-lite"/>
    </source>
</evidence>
<comment type="subcellular location">
    <subcellularLocation>
        <location evidence="1">Membrane</location>
        <topology evidence="1">Single-pass membrane protein</topology>
    </subcellularLocation>
</comment>
<organism evidence="12 13">
    <name type="scientific">Echeneis naucrates</name>
    <name type="common">Live sharksucker</name>
    <dbReference type="NCBI Taxonomy" id="173247"/>
    <lineage>
        <taxon>Eukaryota</taxon>
        <taxon>Metazoa</taxon>
        <taxon>Chordata</taxon>
        <taxon>Craniata</taxon>
        <taxon>Vertebrata</taxon>
        <taxon>Euteleostomi</taxon>
        <taxon>Actinopterygii</taxon>
        <taxon>Neopterygii</taxon>
        <taxon>Teleostei</taxon>
        <taxon>Neoteleostei</taxon>
        <taxon>Acanthomorphata</taxon>
        <taxon>Carangaria</taxon>
        <taxon>Carangiformes</taxon>
        <taxon>Echeneidae</taxon>
        <taxon>Echeneis</taxon>
    </lineage>
</organism>
<dbReference type="InterPro" id="IPR047164">
    <property type="entry name" value="OX2G-like"/>
</dbReference>
<dbReference type="GeneID" id="115056851"/>
<dbReference type="InterPro" id="IPR013783">
    <property type="entry name" value="Ig-like_fold"/>
</dbReference>
<keyword evidence="4 10" id="KW-1133">Transmembrane helix</keyword>